<dbReference type="RefSeq" id="YP_009262048.1">
    <property type="nucleotide sequence ID" value="NC_030522.1"/>
</dbReference>
<dbReference type="SUPFAM" id="SSF55608">
    <property type="entry name" value="Homing endonucleases"/>
    <property type="match status" value="2"/>
</dbReference>
<geneLocation type="mitochondrion" evidence="2"/>
<feature type="domain" description="Homing endonuclease LAGLIDADG" evidence="1">
    <location>
        <begin position="48"/>
        <end position="144"/>
    </location>
</feature>
<dbReference type="GO" id="GO:0004519">
    <property type="term" value="F:endonuclease activity"/>
    <property type="evidence" value="ECO:0007669"/>
    <property type="project" value="UniProtKB-KW"/>
</dbReference>
<dbReference type="GO" id="GO:0005739">
    <property type="term" value="C:mitochondrion"/>
    <property type="evidence" value="ECO:0007669"/>
    <property type="project" value="UniProtKB-ARBA"/>
</dbReference>
<dbReference type="PANTHER" id="PTHR36181:SF2">
    <property type="entry name" value="INTRON-ENCODED ENDONUCLEASE AI3-RELATED"/>
    <property type="match status" value="1"/>
</dbReference>
<sequence length="473" mass="54588">MSNNKRYFSIISRSMKQQLRGEESNRAAPIYLSEEFNKEDENFLNWFVGFADGESNFTIVLYKNSDGNILSATFRFTIELHVDDIEVLNYIKRKLNIGTNIAVYGNSCKFTVVHRKDIYKLISIFDKFHLNTTKYLDYLDFKQAFIFYNENKGKDKTKLIDHILNIKNGMNSNRTNFNFPSDHKVLISDYWLLGFIEGEGSFFIERKALRAGFLIALGEIQLPVLEKIKEFLENSLPFDKYSMFKLKNSSCISISTSSSGKENSKPFVRLTVRNTNVLNNYLIPYLNNFKFLSKKGKDFEDFKIISNSLYNGTHRIDEIKSLIIKLSYTMNNYRLSSYTANLDHSHQEGEVAALKDIKGFSENDLNKIINAKPTIIHLSDGRQVDSITKKEVNRNWTNYVYELVNSSGEIKLASTLNEAAGNLNIDARTVKRHLDSKELDALNEGFLNIKDKKVRRVPVFYPYSKFHSQNSAS</sequence>
<dbReference type="Gene3D" id="3.10.28.10">
    <property type="entry name" value="Homing endonucleases"/>
    <property type="match status" value="2"/>
</dbReference>
<dbReference type="InterPro" id="IPR027434">
    <property type="entry name" value="Homing_endonucl"/>
</dbReference>
<dbReference type="AlphaFoldDB" id="A0A191MX44"/>
<dbReference type="InterPro" id="IPR004860">
    <property type="entry name" value="LAGLIDADG_dom"/>
</dbReference>
<dbReference type="Pfam" id="PF00961">
    <property type="entry name" value="LAGLIDADG_1"/>
    <property type="match status" value="2"/>
</dbReference>
<dbReference type="PANTHER" id="PTHR36181">
    <property type="entry name" value="INTRON-ENCODED ENDONUCLEASE AI3-RELATED"/>
    <property type="match status" value="1"/>
</dbReference>
<name>A0A191MX44_9PEZI</name>
<evidence type="ECO:0000259" key="1">
    <source>
        <dbReference type="Pfam" id="PF00961"/>
    </source>
</evidence>
<gene>
    <name evidence="2" type="primary">orf473</name>
</gene>
<evidence type="ECO:0000313" key="2">
    <source>
        <dbReference type="EMBL" id="AMX22123.1"/>
    </source>
</evidence>
<keyword evidence="2" id="KW-0378">Hydrolase</keyword>
<dbReference type="InterPro" id="IPR051289">
    <property type="entry name" value="LAGLIDADG_Endonuclease"/>
</dbReference>
<keyword evidence="2" id="KW-0255">Endonuclease</keyword>
<dbReference type="GeneID" id="31078093"/>
<reference evidence="2" key="1">
    <citation type="journal article" date="2016" name="PLoS ONE">
        <title>Intron Derived Size Polymorphism in the Mitochondrial Genomes of Closely Related Chrysoporthe Species.</title>
        <authorList>
            <person name="Kanzi A.M."/>
            <person name="Wingfield B.D."/>
            <person name="Steenkamp E.T."/>
            <person name="Naidoo S."/>
            <person name="van der Merwe N.A."/>
        </authorList>
    </citation>
    <scope>NUCLEOTIDE SEQUENCE</scope>
</reference>
<keyword evidence="2" id="KW-0540">Nuclease</keyword>
<organism evidence="2">
    <name type="scientific">Chrysoporthe austroafricana</name>
    <dbReference type="NCBI Taxonomy" id="354353"/>
    <lineage>
        <taxon>Eukaryota</taxon>
        <taxon>Fungi</taxon>
        <taxon>Dikarya</taxon>
        <taxon>Ascomycota</taxon>
        <taxon>Pezizomycotina</taxon>
        <taxon>Sordariomycetes</taxon>
        <taxon>Sordariomycetidae</taxon>
        <taxon>Diaporthales</taxon>
        <taxon>Cryphonectriaceae</taxon>
        <taxon>Cryphonectria-Endothia species complex</taxon>
        <taxon>Chrysoporthe</taxon>
    </lineage>
</organism>
<feature type="domain" description="Homing endonuclease LAGLIDADG" evidence="1">
    <location>
        <begin position="192"/>
        <end position="305"/>
    </location>
</feature>
<keyword evidence="2" id="KW-0496">Mitochondrion</keyword>
<accession>A0A191MX44</accession>
<proteinExistence type="predicted"/>
<dbReference type="EMBL" id="KT380883">
    <property type="protein sequence ID" value="AMX22123.1"/>
    <property type="molecule type" value="Genomic_DNA"/>
</dbReference>
<protein>
    <submittedName>
        <fullName evidence="2">GIY-YIG endonuclease</fullName>
    </submittedName>
</protein>